<dbReference type="EMBL" id="CZPZ01000033">
    <property type="protein sequence ID" value="CUS38819.1"/>
    <property type="molecule type" value="Genomic_DNA"/>
</dbReference>
<evidence type="ECO:0000313" key="2">
    <source>
        <dbReference type="Proteomes" id="UP000198736"/>
    </source>
</evidence>
<evidence type="ECO:0000313" key="1">
    <source>
        <dbReference type="EMBL" id="CUS38819.1"/>
    </source>
</evidence>
<organism evidence="1 2">
    <name type="scientific">Candidatus Nitrospira nitrificans</name>
    <dbReference type="NCBI Taxonomy" id="1742973"/>
    <lineage>
        <taxon>Bacteria</taxon>
        <taxon>Pseudomonadati</taxon>
        <taxon>Nitrospirota</taxon>
        <taxon>Nitrospiria</taxon>
        <taxon>Nitrospirales</taxon>
        <taxon>Nitrospiraceae</taxon>
        <taxon>Nitrospira</taxon>
    </lineage>
</organism>
<protein>
    <submittedName>
        <fullName evidence="1">Uncharacterized protein</fullName>
    </submittedName>
</protein>
<dbReference type="RefSeq" id="WP_090900898.1">
    <property type="nucleotide sequence ID" value="NZ_CZPZ01000033.1"/>
</dbReference>
<reference evidence="2" key="1">
    <citation type="submission" date="2015-10" db="EMBL/GenBank/DDBJ databases">
        <authorList>
            <person name="Luecker S."/>
            <person name="Luecker S."/>
        </authorList>
    </citation>
    <scope>NUCLEOTIDE SEQUENCE [LARGE SCALE GENOMIC DNA]</scope>
</reference>
<dbReference type="AlphaFoldDB" id="A0A0S4LMM9"/>
<gene>
    <name evidence="1" type="ORF">COMA2_60003</name>
</gene>
<accession>A0A0S4LMM9</accession>
<dbReference type="Proteomes" id="UP000198736">
    <property type="component" value="Unassembled WGS sequence"/>
</dbReference>
<dbReference type="OrthoDB" id="134985at2"/>
<name>A0A0S4LMM9_9BACT</name>
<sequence>MPRARQSRKLHASLAKLNPPRLPAIVERPRLYRLLDGARKRPVIWINAPPGFGKTTFVASYLRARKIRPL</sequence>
<dbReference type="STRING" id="1742973.COMA2_60003"/>
<proteinExistence type="predicted"/>
<keyword evidence="2" id="KW-1185">Reference proteome</keyword>